<sequence>MATQAYIGTMKKSANGGYAVHTLQLGIDGYPEYAGDILTRYYNAKDVNNLLAVGDIRELFSSPAKTIKTQNRYYNDAKRHYFNSDIQFCQLFQTSTAEYAYLFNLDEQRWYYLSHHTSLQPL</sequence>
<keyword evidence="2" id="KW-1185">Reference proteome</keyword>
<evidence type="ECO:0000313" key="2">
    <source>
        <dbReference type="Proteomes" id="UP000294702"/>
    </source>
</evidence>
<dbReference type="AlphaFoldDB" id="A0A4R1FMC6"/>
<dbReference type="OrthoDB" id="278170at2"/>
<organism evidence="1 2">
    <name type="scientific">Volucribacter psittacicida</name>
    <dbReference type="NCBI Taxonomy" id="203482"/>
    <lineage>
        <taxon>Bacteria</taxon>
        <taxon>Pseudomonadati</taxon>
        <taxon>Pseudomonadota</taxon>
        <taxon>Gammaproteobacteria</taxon>
        <taxon>Pasteurellales</taxon>
        <taxon>Pasteurellaceae</taxon>
        <taxon>Volucribacter</taxon>
    </lineage>
</organism>
<protein>
    <submittedName>
        <fullName evidence="1">Uncharacterized protein</fullName>
    </submittedName>
</protein>
<proteinExistence type="predicted"/>
<gene>
    <name evidence="1" type="ORF">EV694_1981</name>
</gene>
<comment type="caution">
    <text evidence="1">The sequence shown here is derived from an EMBL/GenBank/DDBJ whole genome shotgun (WGS) entry which is preliminary data.</text>
</comment>
<dbReference type="EMBL" id="SMFT01000005">
    <property type="protein sequence ID" value="TCJ95977.1"/>
    <property type="molecule type" value="Genomic_DNA"/>
</dbReference>
<name>A0A4R1FMC6_9PAST</name>
<dbReference type="RefSeq" id="WP_132691965.1">
    <property type="nucleotide sequence ID" value="NZ_SMFT01000005.1"/>
</dbReference>
<accession>A0A4R1FMC6</accession>
<evidence type="ECO:0000313" key="1">
    <source>
        <dbReference type="EMBL" id="TCJ95977.1"/>
    </source>
</evidence>
<dbReference type="Proteomes" id="UP000294702">
    <property type="component" value="Unassembled WGS sequence"/>
</dbReference>
<reference evidence="1 2" key="1">
    <citation type="submission" date="2019-03" db="EMBL/GenBank/DDBJ databases">
        <title>Genomic Encyclopedia of Type Strains, Phase IV (KMG-IV): sequencing the most valuable type-strain genomes for metagenomic binning, comparative biology and taxonomic classification.</title>
        <authorList>
            <person name="Goeker M."/>
        </authorList>
    </citation>
    <scope>NUCLEOTIDE SEQUENCE [LARGE SCALE GENOMIC DNA]</scope>
    <source>
        <strain evidence="1 2">DSM 15534</strain>
    </source>
</reference>